<dbReference type="InterPro" id="IPR037185">
    <property type="entry name" value="EmrE-like"/>
</dbReference>
<feature type="transmembrane region" description="Helical" evidence="6">
    <location>
        <begin position="197"/>
        <end position="217"/>
    </location>
</feature>
<comment type="caution">
    <text evidence="8">The sequence shown here is derived from an EMBL/GenBank/DDBJ whole genome shotgun (WGS) entry which is preliminary data.</text>
</comment>
<feature type="transmembrane region" description="Helical" evidence="6">
    <location>
        <begin position="288"/>
        <end position="305"/>
    </location>
</feature>
<feature type="domain" description="EamA" evidence="7">
    <location>
        <begin position="165"/>
        <end position="303"/>
    </location>
</feature>
<feature type="transmembrane region" description="Helical" evidence="6">
    <location>
        <begin position="165"/>
        <end position="185"/>
    </location>
</feature>
<organism evidence="8 9">
    <name type="scientific">Vibrio splendidus</name>
    <dbReference type="NCBI Taxonomy" id="29497"/>
    <lineage>
        <taxon>Bacteria</taxon>
        <taxon>Pseudomonadati</taxon>
        <taxon>Pseudomonadota</taxon>
        <taxon>Gammaproteobacteria</taxon>
        <taxon>Vibrionales</taxon>
        <taxon>Vibrionaceae</taxon>
        <taxon>Vibrio</taxon>
    </lineage>
</organism>
<evidence type="ECO:0000313" key="8">
    <source>
        <dbReference type="EMBL" id="PTP38969.1"/>
    </source>
</evidence>
<dbReference type="InterPro" id="IPR050638">
    <property type="entry name" value="AA-Vitamin_Transporters"/>
</dbReference>
<reference evidence="8 9" key="1">
    <citation type="submission" date="2017-11" db="EMBL/GenBank/DDBJ databases">
        <title>Population delineation of vibrios coincides with oyster pathogenicity.</title>
        <authorList>
            <person name="Bruto M."/>
            <person name="Labreuche Y."/>
            <person name="James A."/>
            <person name="Piel D."/>
            <person name="Chenivesse S."/>
            <person name="Petton B."/>
            <person name="Polz M.F."/>
            <person name="Le Roux F."/>
        </authorList>
    </citation>
    <scope>NUCLEOTIDE SEQUENCE [LARGE SCALE GENOMIC DNA]</scope>
    <source>
        <strain evidence="8 9">FF_144</strain>
    </source>
</reference>
<evidence type="ECO:0000256" key="2">
    <source>
        <dbReference type="ARBA" id="ARBA00022475"/>
    </source>
</evidence>
<dbReference type="AlphaFoldDB" id="A0A2T5F097"/>
<dbReference type="SUPFAM" id="SSF103481">
    <property type="entry name" value="Multidrug resistance efflux transporter EmrE"/>
    <property type="match status" value="2"/>
</dbReference>
<evidence type="ECO:0000256" key="5">
    <source>
        <dbReference type="ARBA" id="ARBA00023136"/>
    </source>
</evidence>
<comment type="subcellular location">
    <subcellularLocation>
        <location evidence="1">Cell membrane</location>
        <topology evidence="1">Multi-pass membrane protein</topology>
    </subcellularLocation>
</comment>
<evidence type="ECO:0000256" key="4">
    <source>
        <dbReference type="ARBA" id="ARBA00022989"/>
    </source>
</evidence>
<proteinExistence type="predicted"/>
<dbReference type="PANTHER" id="PTHR32322">
    <property type="entry name" value="INNER MEMBRANE TRANSPORTER"/>
    <property type="match status" value="1"/>
</dbReference>
<feature type="transmembrane region" description="Helical" evidence="6">
    <location>
        <begin position="79"/>
        <end position="99"/>
    </location>
</feature>
<feature type="domain" description="EamA" evidence="7">
    <location>
        <begin position="6"/>
        <end position="151"/>
    </location>
</feature>
<protein>
    <submittedName>
        <fullName evidence="8">EamA family transporter</fullName>
    </submittedName>
</protein>
<dbReference type="Pfam" id="PF00892">
    <property type="entry name" value="EamA"/>
    <property type="match status" value="2"/>
</dbReference>
<evidence type="ECO:0000313" key="9">
    <source>
        <dbReference type="Proteomes" id="UP000244197"/>
    </source>
</evidence>
<dbReference type="EMBL" id="PIFK01000005">
    <property type="protein sequence ID" value="PTP38969.1"/>
    <property type="molecule type" value="Genomic_DNA"/>
</dbReference>
<feature type="transmembrane region" description="Helical" evidence="6">
    <location>
        <begin position="111"/>
        <end position="128"/>
    </location>
</feature>
<evidence type="ECO:0000259" key="7">
    <source>
        <dbReference type="Pfam" id="PF00892"/>
    </source>
</evidence>
<feature type="transmembrane region" description="Helical" evidence="6">
    <location>
        <begin position="38"/>
        <end position="58"/>
    </location>
</feature>
<feature type="transmembrane region" description="Helical" evidence="6">
    <location>
        <begin position="135"/>
        <end position="153"/>
    </location>
</feature>
<name>A0A2T5F097_VIBSP</name>
<keyword evidence="2" id="KW-1003">Cell membrane</keyword>
<dbReference type="RefSeq" id="WP_108187311.1">
    <property type="nucleotide sequence ID" value="NZ_PIFK01000005.1"/>
</dbReference>
<dbReference type="Proteomes" id="UP000244197">
    <property type="component" value="Unassembled WGS sequence"/>
</dbReference>
<gene>
    <name evidence="8" type="ORF">CWO07_03690</name>
</gene>
<evidence type="ECO:0000256" key="1">
    <source>
        <dbReference type="ARBA" id="ARBA00004651"/>
    </source>
</evidence>
<keyword evidence="4 6" id="KW-1133">Transmembrane helix</keyword>
<accession>A0A2T5F097</accession>
<dbReference type="GO" id="GO:0005886">
    <property type="term" value="C:plasma membrane"/>
    <property type="evidence" value="ECO:0007669"/>
    <property type="project" value="UniProtKB-SubCell"/>
</dbReference>
<keyword evidence="5 6" id="KW-0472">Membrane</keyword>
<feature type="transmembrane region" description="Helical" evidence="6">
    <location>
        <begin position="264"/>
        <end position="282"/>
    </location>
</feature>
<dbReference type="InterPro" id="IPR000620">
    <property type="entry name" value="EamA_dom"/>
</dbReference>
<evidence type="ECO:0000256" key="3">
    <source>
        <dbReference type="ARBA" id="ARBA00022692"/>
    </source>
</evidence>
<evidence type="ECO:0000256" key="6">
    <source>
        <dbReference type="SAM" id="Phobius"/>
    </source>
</evidence>
<sequence length="320" mass="34543">MKSVTKGWIAAISVGLLWGSEAALATLPLQTIDARLLVWLRYMMAFSVLSLVLIFGAIRQTNTQTKPKLSFSWANRSDLFKLLVCGVVGQGLFSFLSFLSLDYISLSENGVIQGLVPIAILAIGQVFYGTRFTRMQIASSGIALIGVSILVLAPPFTSEDSGVNIGHLICLLSVLSFASVTHLRAHLAEKYGATRTMHYQFGFAAVGFFIYLLVSGIDVPSLLLVMRPSWSLLCIMVLGGFVSGLGYIAYIYGIERVGVEGSSMALNLIPMSAFFIAVLVFGEPITPLRAMAVGLIIVAMMLFATSNKSREMTSKTVSTN</sequence>
<keyword evidence="3 6" id="KW-0812">Transmembrane</keyword>
<feature type="transmembrane region" description="Helical" evidence="6">
    <location>
        <begin position="229"/>
        <end position="252"/>
    </location>
</feature>
<dbReference type="PANTHER" id="PTHR32322:SF18">
    <property type="entry name" value="S-ADENOSYLMETHIONINE_S-ADENOSYLHOMOCYSTEINE TRANSPORTER"/>
    <property type="match status" value="1"/>
</dbReference>